<evidence type="ECO:0000313" key="3">
    <source>
        <dbReference type="Proteomes" id="UP000290540"/>
    </source>
</evidence>
<feature type="compositionally biased region" description="Basic and acidic residues" evidence="1">
    <location>
        <begin position="191"/>
        <end position="203"/>
    </location>
</feature>
<dbReference type="EMBL" id="MQTW01000214">
    <property type="protein sequence ID" value="RYC81877.1"/>
    <property type="molecule type" value="Genomic_DNA"/>
</dbReference>
<comment type="caution">
    <text evidence="2">The sequence shown here is derived from an EMBL/GenBank/DDBJ whole genome shotgun (WGS) entry which is preliminary data.</text>
</comment>
<reference evidence="2 3" key="1">
    <citation type="submission" date="2016-12" db="EMBL/GenBank/DDBJ databases">
        <title>Draft genome sequence of Fusarium oxysporum causing rot on Narcissus.</title>
        <authorList>
            <person name="Armitage A.D."/>
            <person name="Taylor A."/>
            <person name="Clarkson J.P."/>
            <person name="Harrison R.J."/>
            <person name="Jackson A.C."/>
        </authorList>
    </citation>
    <scope>NUCLEOTIDE SEQUENCE [LARGE SCALE GENOMIC DNA]</scope>
    <source>
        <strain evidence="2 3">N139</strain>
    </source>
</reference>
<feature type="compositionally biased region" description="Polar residues" evidence="1">
    <location>
        <begin position="178"/>
        <end position="187"/>
    </location>
</feature>
<gene>
    <name evidence="2" type="ORF">BFJ63_vAg15224</name>
</gene>
<evidence type="ECO:0000313" key="2">
    <source>
        <dbReference type="EMBL" id="RYC81877.1"/>
    </source>
</evidence>
<accession>A0A4Q2VCZ6</accession>
<sequence>MVCPNTELFDLLRACLIRWDDDLQQIKEPGASLNQELALIHERSKRRIEEFTRNPLPDNAAVLQQALISDGRQIERLELEHKENVAQQQEVQNREAEAVAGKILRDLVDILSLPTAKKLAPALWSPHREQKVDSNLCRNNDAPSGTRRPVVPNTDTSMARTGYTRRSRRLFQRATPPAHQSINTENSSAKRKPDPGMEDERQTKVHRTARMKTPPPKAVGSDSVSSSSLPSLRSTGSYQYSNNTDKAPPVAPKRGMTLQCRTITFGGDKTARVTLQRQPSQGLWVCAVQFPKGQNTPQINNIMGRSIIPGFLRLANDDHGQVASNLERQQPTQQATRTSSERTSSESQSDSRDSKESDESDGGDKDF</sequence>
<feature type="compositionally biased region" description="Basic and acidic residues" evidence="1">
    <location>
        <begin position="339"/>
        <end position="367"/>
    </location>
</feature>
<evidence type="ECO:0000256" key="1">
    <source>
        <dbReference type="SAM" id="MobiDB-lite"/>
    </source>
</evidence>
<name>A0A4Q2VCZ6_FUSOX</name>
<organism evidence="2 3">
    <name type="scientific">Fusarium oxysporum f. sp. narcissi</name>
    <dbReference type="NCBI Taxonomy" id="451672"/>
    <lineage>
        <taxon>Eukaryota</taxon>
        <taxon>Fungi</taxon>
        <taxon>Dikarya</taxon>
        <taxon>Ascomycota</taxon>
        <taxon>Pezizomycotina</taxon>
        <taxon>Sordariomycetes</taxon>
        <taxon>Hypocreomycetidae</taxon>
        <taxon>Hypocreales</taxon>
        <taxon>Nectriaceae</taxon>
        <taxon>Fusarium</taxon>
        <taxon>Fusarium oxysporum species complex</taxon>
    </lineage>
</organism>
<dbReference type="Proteomes" id="UP000290540">
    <property type="component" value="Unassembled WGS sequence"/>
</dbReference>
<feature type="region of interest" description="Disordered" evidence="1">
    <location>
        <begin position="126"/>
        <end position="254"/>
    </location>
</feature>
<protein>
    <submittedName>
        <fullName evidence="2">Uncharacterized protein</fullName>
    </submittedName>
</protein>
<feature type="region of interest" description="Disordered" evidence="1">
    <location>
        <begin position="323"/>
        <end position="367"/>
    </location>
</feature>
<feature type="compositionally biased region" description="Low complexity" evidence="1">
    <location>
        <begin position="221"/>
        <end position="237"/>
    </location>
</feature>
<proteinExistence type="predicted"/>
<dbReference type="AlphaFoldDB" id="A0A4Q2VCZ6"/>